<dbReference type="Proteomes" id="UP000184335">
    <property type="component" value="Unassembled WGS sequence"/>
</dbReference>
<dbReference type="EMBL" id="FQYI01000001">
    <property type="protein sequence ID" value="SHI29813.1"/>
    <property type="molecule type" value="Genomic_DNA"/>
</dbReference>
<evidence type="ECO:0000313" key="3">
    <source>
        <dbReference type="Proteomes" id="UP000184335"/>
    </source>
</evidence>
<feature type="chain" id="PRO_5012500169" evidence="1">
    <location>
        <begin position="19"/>
        <end position="257"/>
    </location>
</feature>
<evidence type="ECO:0000256" key="1">
    <source>
        <dbReference type="SAM" id="SignalP"/>
    </source>
</evidence>
<gene>
    <name evidence="2" type="ORF">SAMN05443429_10175</name>
</gene>
<organism evidence="2 3">
    <name type="scientific">Cruoricaptor ignavus</name>
    <dbReference type="NCBI Taxonomy" id="1118202"/>
    <lineage>
        <taxon>Bacteria</taxon>
        <taxon>Pseudomonadati</taxon>
        <taxon>Bacteroidota</taxon>
        <taxon>Flavobacteriia</taxon>
        <taxon>Flavobacteriales</taxon>
        <taxon>Weeksellaceae</taxon>
        <taxon>Cruoricaptor</taxon>
    </lineage>
</organism>
<protein>
    <submittedName>
        <fullName evidence="2">Uncharacterized protein</fullName>
    </submittedName>
</protein>
<dbReference type="STRING" id="1118202.SAMN05443429_10175"/>
<name>A0A1M6A0Z4_9FLAO</name>
<dbReference type="AlphaFoldDB" id="A0A1M6A0Z4"/>
<evidence type="ECO:0000313" key="2">
    <source>
        <dbReference type="EMBL" id="SHI29813.1"/>
    </source>
</evidence>
<reference evidence="2 3" key="1">
    <citation type="submission" date="2016-11" db="EMBL/GenBank/DDBJ databases">
        <authorList>
            <person name="Jaros S."/>
            <person name="Januszkiewicz K."/>
            <person name="Wedrychowicz H."/>
        </authorList>
    </citation>
    <scope>NUCLEOTIDE SEQUENCE [LARGE SCALE GENOMIC DNA]</scope>
    <source>
        <strain evidence="2 3">DSM 25479</strain>
    </source>
</reference>
<sequence length="257" mass="28640">MRKTIFFSALLTATVALSQSTGKVSIALPENTQPQETLDIGGTIRIRSLPNNKNGKIYAGAQEQTTNYDPSRTVVTDNSGNLGYLDGFVAPEEEYYTPDSGFSTGRNLWDNPQYIDEWIAISGNDCVQLGWRPWLNSTKVGVVGALGARLNDDISKCGNNPEDEGYITYYFHSADAGLFGSTSADVKRTTIKRGQWTDLTNAIDFPDSTLFDGIIMLWNDTNGNRYDRIYRVKAMTNNGYTSRIRPITAFTYIQRIH</sequence>
<accession>A0A1M6A0Z4</accession>
<proteinExistence type="predicted"/>
<feature type="signal peptide" evidence="1">
    <location>
        <begin position="1"/>
        <end position="18"/>
    </location>
</feature>
<keyword evidence="1" id="KW-0732">Signal</keyword>
<keyword evidence="3" id="KW-1185">Reference proteome</keyword>